<dbReference type="Proteomes" id="UP000245119">
    <property type="component" value="Linkage Group LG2"/>
</dbReference>
<feature type="region of interest" description="Disordered" evidence="10">
    <location>
        <begin position="107"/>
        <end position="138"/>
    </location>
</feature>
<feature type="active site" evidence="8">
    <location>
        <position position="1495"/>
    </location>
</feature>
<dbReference type="Gene3D" id="2.60.40.290">
    <property type="match status" value="1"/>
</dbReference>
<evidence type="ECO:0000256" key="3">
    <source>
        <dbReference type="ARBA" id="ARBA00022801"/>
    </source>
</evidence>
<dbReference type="OrthoDB" id="10257085at2759"/>
<evidence type="ECO:0000256" key="9">
    <source>
        <dbReference type="RuleBase" id="RU361166"/>
    </source>
</evidence>
<organism evidence="14 15">
    <name type="scientific">Pomacea canaliculata</name>
    <name type="common">Golden apple snail</name>
    <dbReference type="NCBI Taxonomy" id="400727"/>
    <lineage>
        <taxon>Eukaryota</taxon>
        <taxon>Metazoa</taxon>
        <taxon>Spiralia</taxon>
        <taxon>Lophotrochozoa</taxon>
        <taxon>Mollusca</taxon>
        <taxon>Gastropoda</taxon>
        <taxon>Caenogastropoda</taxon>
        <taxon>Architaenioglossa</taxon>
        <taxon>Ampullarioidea</taxon>
        <taxon>Ampullariidae</taxon>
        <taxon>Pomacea</taxon>
    </lineage>
</organism>
<reference evidence="14 15" key="1">
    <citation type="submission" date="2018-04" db="EMBL/GenBank/DDBJ databases">
        <title>The genome of golden apple snail Pomacea canaliculata provides insight into stress tolerance and invasive adaptation.</title>
        <authorList>
            <person name="Liu C."/>
            <person name="Liu B."/>
            <person name="Ren Y."/>
            <person name="Zhang Y."/>
            <person name="Wang H."/>
            <person name="Li S."/>
            <person name="Jiang F."/>
            <person name="Yin L."/>
            <person name="Zhang G."/>
            <person name="Qian W."/>
            <person name="Fan W."/>
        </authorList>
    </citation>
    <scope>NUCLEOTIDE SEQUENCE [LARGE SCALE GENOMIC DNA]</scope>
    <source>
        <strain evidence="14">SZHN2017</strain>
        <tissue evidence="14">Muscle</tissue>
    </source>
</reference>
<feature type="active site" evidence="8">
    <location>
        <position position="936"/>
    </location>
</feature>
<name>A0A2T7PQ48_POMCA</name>
<keyword evidence="4 9" id="KW-0136">Cellulose degradation</keyword>
<dbReference type="GO" id="GO:0008810">
    <property type="term" value="F:cellulase activity"/>
    <property type="evidence" value="ECO:0007669"/>
    <property type="project" value="UniProtKB-EC"/>
</dbReference>
<keyword evidence="5 8" id="KW-0119">Carbohydrate metabolism</keyword>
<feature type="domain" description="CBM2" evidence="12">
    <location>
        <begin position="16"/>
        <end position="111"/>
    </location>
</feature>
<evidence type="ECO:0000256" key="2">
    <source>
        <dbReference type="ARBA" id="ARBA00007072"/>
    </source>
</evidence>
<dbReference type="Pfam" id="PF00759">
    <property type="entry name" value="Glyco_hydro_9"/>
    <property type="match status" value="6"/>
</dbReference>
<feature type="active site" evidence="8">
    <location>
        <position position="1963"/>
    </location>
</feature>
<dbReference type="InterPro" id="IPR012341">
    <property type="entry name" value="6hp_glycosidase-like_sf"/>
</dbReference>
<evidence type="ECO:0000256" key="6">
    <source>
        <dbReference type="ARBA" id="ARBA00023295"/>
    </source>
</evidence>
<feature type="active site" evidence="8">
    <location>
        <position position="521"/>
    </location>
</feature>
<gene>
    <name evidence="14" type="ORF">C0Q70_02514</name>
</gene>
<dbReference type="STRING" id="400727.A0A2T7PQ48"/>
<dbReference type="InterPro" id="IPR033126">
    <property type="entry name" value="Glyco_hydro_9_Asp/Glu_AS"/>
</dbReference>
<dbReference type="InterPro" id="IPR012291">
    <property type="entry name" value="CBM2_carb-bd_dom_sf"/>
</dbReference>
<feature type="region of interest" description="Disordered" evidence="10">
    <location>
        <begin position="1059"/>
        <end position="1088"/>
    </location>
</feature>
<feature type="active site" evidence="8">
    <location>
        <position position="927"/>
    </location>
</feature>
<accession>A0A2T7PQ48</accession>
<dbReference type="SUPFAM" id="SSF48208">
    <property type="entry name" value="Six-hairpin glycosidases"/>
    <property type="match status" value="4"/>
</dbReference>
<feature type="chain" id="PRO_5015407454" description="Endoglucanase" evidence="11">
    <location>
        <begin position="16"/>
        <end position="2004"/>
    </location>
</feature>
<dbReference type="Pfam" id="PF00553">
    <property type="entry name" value="CBM_2"/>
    <property type="match status" value="1"/>
</dbReference>
<feature type="active site" evidence="8">
    <location>
        <position position="1972"/>
    </location>
</feature>
<feature type="signal peptide" evidence="11">
    <location>
        <begin position="1"/>
        <end position="15"/>
    </location>
</feature>
<dbReference type="EC" id="3.2.1.4" evidence="9"/>
<protein>
    <recommendedName>
        <fullName evidence="9">Endoglucanase</fullName>
        <ecNumber evidence="9">3.2.1.4</ecNumber>
    </recommendedName>
</protein>
<dbReference type="SUPFAM" id="SSF49384">
    <property type="entry name" value="Carbohydrate-binding domain"/>
    <property type="match status" value="2"/>
</dbReference>
<keyword evidence="15" id="KW-1185">Reference proteome</keyword>
<comment type="caution">
    <text evidence="14">The sequence shown here is derived from an EMBL/GenBank/DDBJ whole genome shotgun (WGS) entry which is preliminary data.</text>
</comment>
<evidence type="ECO:0000256" key="8">
    <source>
        <dbReference type="PROSITE-ProRule" id="PRU10060"/>
    </source>
</evidence>
<dbReference type="InterPro" id="IPR001919">
    <property type="entry name" value="CBD2"/>
</dbReference>
<feature type="compositionally biased region" description="Gly residues" evidence="10">
    <location>
        <begin position="111"/>
        <end position="123"/>
    </location>
</feature>
<feature type="domain" description="Glycoside hydrolase family 9" evidence="13">
    <location>
        <begin position="798"/>
        <end position="947"/>
    </location>
</feature>
<dbReference type="GO" id="GO:0030245">
    <property type="term" value="P:cellulose catabolic process"/>
    <property type="evidence" value="ECO:0007669"/>
    <property type="project" value="UniProtKB-KW"/>
</dbReference>
<feature type="domain" description="Glycoside hydrolase family 9" evidence="13">
    <location>
        <begin position="1865"/>
        <end position="1985"/>
    </location>
</feature>
<sequence>MNLLLLPLLVVGVSSVTLHPQSHWAGGFQLQVEIPVTCELTSWKVHLTFSEDVNTIEVWAGTAEQGSSSREYIITNKEYDAVQHTGDTLSFSLVARTSGDSNPSIEATIEGCGGDSGSSGSGGNTQTQWTVAPSSGGGSAGGKDYGDALAKSILFYDAQRSGKLPANNPIHWRGDSALGDCVVGGWYDAGDHVKFGLPFGAATHILLWGLQLFKDGYQRTNQLDNMYDMIKWGLDYMLKAWNPSTKELVVQIGDGNADHSFWGRPEDMTMNRPCLKVRNPQDGGADIAGEWAAALAAGSIVFKDKDSSYASQLLTAAESLYSFAKSQHGVFNGSAPFYGSTGFKDELCEGGVWLYRATNNQQYLSQAKSYFEDEWAWGLSWDDKKIACQAFMQTWMPGGEVPYTPCGLAWRDKWGSNRLAGNAAFIAIAAAEAGINSAEYRKWGVEQINYLLGDNHHDGGCFSFEIGYGSKFPRSPHHRASSCPDMPQPCGGDRANAPGPSPQILYGGLVGGPDQSDNYNDSRQDYVMNEVALDYNAGFQSALAACSYHQVFTHSLLPTSRGYPRPSCNLVANVYLSPKMSDIWCTRLKKSILFYYAQRSGKLPADNPIPWRGDSALSDCVVGGWYDAGDHIKFGLPFGSTTHVLLWGLRLFKVGYERTGQLDKMYDTVRWALDYMLNAWNPVTKELVVQIGDGNADHSFWGRPEDMTMARPCTKVRTGGAGADIAGEWAAALALGAIVFRDTGDTTYATKLLTAAESLYAFAKTLNGVFGGAAPFYSSCFTKAPEMKTTEAASWASCSHGYPMDRCHTHPCGLAWRDKWGASRYAANTAFIALAAAQLGINTAQYRKWAVEQINYLLGDNNHNGGCFSFEIGYGNKYPLNPHHRAASCPNRPLQCGDAMLTASGPSPQILYGGLVGGPDQSDNYVDNREDYVMNEVAIDYNAGFQVCAGRMLMLLCVTLLVAGVSSLTVNTQNHWAGGFQMQVDIPVTCELTSWQVHVWTADVEKGTSPREFIISNKNYNGVQHVGDKLTFALMGHGSGDIAPTADVTIEGCGGINQTARTTTSTASHGTTLPGASPLPTTGGGSSTKDYGDALKKSILFYYAQRSGKLPANNPIPWRGDSALEDCVVGGWYDAGDHVKFGLPFGATTHLLLWGLKVFKDGYERSGQLDNMYDTVKWALDYMLKAWNPVTKELVAQIGDGHTDHNYWGRPEDMNMTRPCMKVTTGEGGEDIAGEWAAAMAVGYLVFKDKGDAAYATQLLTAAESLYAFSKTLKGSFSGAGPYYGSSGFKDELCEGAMWLYRVTNNVQYLEDAKSNFQDLWAWALSWDDKKIACQLLLYESTGEEVYKKTVLGFMQGWYPDPELQVQYTPCGLAWRDTWGANRYAANSAFLALVAAEVGIHTADYRRWAVEQINYLLGDNNHDGGCYSFEIGYGDKYPLNPHHRAASCPDEPAPCGWDALSAAGPSPHTLYGALVGGPDWSGNYEDSRKDYVMNEVAIDYNSGFQSALAGIEHLIANGNLPVTNNKCPCNKKMFVLLSLSLLVVDVASVTITVQNHWAGGFQVEVAIPVTCDLPRLDCQPRLRPRHKIYRGGGTPTKDYADALGKSILFYDAQRSGKLPANNPITWRGDSALNDCVVGGWYDAGDHIKFGLPFGAATHVLLWGLHLFKDGYERAHQLDMMYDMIKWALDYMLKAWNPVTKELVCQIGEGLADHHFWGRAEDMTMDRPCYKAGAGQGAGDIAAEWAACMAAGSILFKEKGDTSYAAQLLTAAESLYAFAKAHPTPWSGSSAFYAPSTSDDEICEGAIWLYRATRNQKYLNDAREKWTPSYGFALSWDDKKIACQIMVYNETYSGSSQLKDPIEGGAAFAALAAAETGLNTATYRAWAIEQINYMLGDNKVDGGCFSFEIGYGSKYPKSPHHRSASCPDIPQPCSEANLHASGPSPHLLLGALVGGPDVNDSYVDNREDYVKNEVAIDYNAGFQSALAGPFLFALKLKEWASWPKP</sequence>
<feature type="compositionally biased region" description="Polar residues" evidence="10">
    <location>
        <begin position="124"/>
        <end position="133"/>
    </location>
</feature>
<dbReference type="InterPro" id="IPR008928">
    <property type="entry name" value="6-hairpin_glycosidase_sf"/>
</dbReference>
<dbReference type="InterPro" id="IPR001701">
    <property type="entry name" value="Glyco_hydro_9"/>
</dbReference>
<evidence type="ECO:0000313" key="15">
    <source>
        <dbReference type="Proteomes" id="UP000245119"/>
    </source>
</evidence>
<keyword evidence="11" id="KW-0732">Signal</keyword>
<feature type="domain" description="Glycoside hydrolase family 9" evidence="13">
    <location>
        <begin position="145"/>
        <end position="543"/>
    </location>
</feature>
<dbReference type="PANTHER" id="PTHR22298">
    <property type="entry name" value="ENDO-1,4-BETA-GLUCANASE"/>
    <property type="match status" value="1"/>
</dbReference>
<keyword evidence="7 8" id="KW-0624">Polysaccharide degradation</keyword>
<keyword evidence="3 8" id="KW-0378">Hydrolase</keyword>
<evidence type="ECO:0000259" key="13">
    <source>
        <dbReference type="Pfam" id="PF00759"/>
    </source>
</evidence>
<proteinExistence type="inferred from homology"/>
<evidence type="ECO:0000256" key="1">
    <source>
        <dbReference type="ARBA" id="ARBA00000966"/>
    </source>
</evidence>
<evidence type="ECO:0000256" key="5">
    <source>
        <dbReference type="ARBA" id="ARBA00023277"/>
    </source>
</evidence>
<evidence type="ECO:0000313" key="14">
    <source>
        <dbReference type="EMBL" id="PVD35551.1"/>
    </source>
</evidence>
<dbReference type="PROSITE" id="PS00698">
    <property type="entry name" value="GH9_3"/>
    <property type="match status" value="4"/>
</dbReference>
<keyword evidence="6 8" id="KW-0326">Glycosidase</keyword>
<dbReference type="InterPro" id="IPR008965">
    <property type="entry name" value="CBM2/CBM3_carb-bd_dom_sf"/>
</dbReference>
<evidence type="ECO:0000256" key="7">
    <source>
        <dbReference type="ARBA" id="ARBA00023326"/>
    </source>
</evidence>
<feature type="domain" description="Glycoside hydrolase family 9" evidence="13">
    <location>
        <begin position="1599"/>
        <end position="1849"/>
    </location>
</feature>
<comment type="similarity">
    <text evidence="2 8 9">Belongs to the glycosyl hydrolase 9 (cellulase E) family.</text>
</comment>
<feature type="domain" description="Glycoside hydrolase family 9" evidence="13">
    <location>
        <begin position="586"/>
        <end position="779"/>
    </location>
</feature>
<evidence type="ECO:0000256" key="4">
    <source>
        <dbReference type="ARBA" id="ARBA00023001"/>
    </source>
</evidence>
<evidence type="ECO:0000256" key="10">
    <source>
        <dbReference type="SAM" id="MobiDB-lite"/>
    </source>
</evidence>
<feature type="compositionally biased region" description="Low complexity" evidence="10">
    <location>
        <begin position="1059"/>
        <end position="1072"/>
    </location>
</feature>
<feature type="active site" evidence="8">
    <location>
        <position position="530"/>
    </location>
</feature>
<evidence type="ECO:0000259" key="12">
    <source>
        <dbReference type="Pfam" id="PF00553"/>
    </source>
</evidence>
<evidence type="ECO:0000256" key="11">
    <source>
        <dbReference type="SAM" id="SignalP"/>
    </source>
</evidence>
<dbReference type="EMBL" id="PZQS01000002">
    <property type="protein sequence ID" value="PVD35551.1"/>
    <property type="molecule type" value="Genomic_DNA"/>
</dbReference>
<feature type="domain" description="Glycoside hydrolase family 9" evidence="13">
    <location>
        <begin position="1091"/>
        <end position="1508"/>
    </location>
</feature>
<dbReference type="GO" id="GO:0030247">
    <property type="term" value="F:polysaccharide binding"/>
    <property type="evidence" value="ECO:0007669"/>
    <property type="project" value="InterPro"/>
</dbReference>
<comment type="catalytic activity">
    <reaction evidence="1 9">
        <text>Endohydrolysis of (1-&gt;4)-beta-D-glucosidic linkages in cellulose, lichenin and cereal beta-D-glucans.</text>
        <dbReference type="EC" id="3.2.1.4"/>
    </reaction>
</comment>
<feature type="active site" evidence="8">
    <location>
        <position position="1486"/>
    </location>
</feature>
<dbReference type="Gene3D" id="1.50.10.10">
    <property type="match status" value="6"/>
</dbReference>